<evidence type="ECO:0000256" key="4">
    <source>
        <dbReference type="ARBA" id="ARBA00023239"/>
    </source>
</evidence>
<name>A0A7W7ZDI7_9BACT</name>
<proteinExistence type="predicted"/>
<evidence type="ECO:0000256" key="2">
    <source>
        <dbReference type="ARBA" id="ARBA00022729"/>
    </source>
</evidence>
<evidence type="ECO:0000259" key="6">
    <source>
        <dbReference type="Pfam" id="PF07940"/>
    </source>
</evidence>
<dbReference type="PANTHER" id="PTHR39210:SF1">
    <property type="entry name" value="HEPARIN-SULFATE LYASE"/>
    <property type="match status" value="1"/>
</dbReference>
<accession>A0A7W7ZDI7</accession>
<dbReference type="RefSeq" id="WP_184217099.1">
    <property type="nucleotide sequence ID" value="NZ_JACHIP010000003.1"/>
</dbReference>
<dbReference type="Proteomes" id="UP000540989">
    <property type="component" value="Unassembled WGS sequence"/>
</dbReference>
<evidence type="ECO:0000256" key="5">
    <source>
        <dbReference type="SAM" id="SignalP"/>
    </source>
</evidence>
<feature type="signal peptide" evidence="5">
    <location>
        <begin position="1"/>
        <end position="19"/>
    </location>
</feature>
<evidence type="ECO:0000256" key="1">
    <source>
        <dbReference type="ARBA" id="ARBA00004418"/>
    </source>
</evidence>
<gene>
    <name evidence="7" type="ORF">HDF16_002627</name>
</gene>
<keyword evidence="4" id="KW-0456">Lyase</keyword>
<reference evidence="7 8" key="1">
    <citation type="submission" date="2020-08" db="EMBL/GenBank/DDBJ databases">
        <title>Genomic Encyclopedia of Type Strains, Phase IV (KMG-V): Genome sequencing to study the core and pangenomes of soil and plant-associated prokaryotes.</title>
        <authorList>
            <person name="Whitman W."/>
        </authorList>
    </citation>
    <scope>NUCLEOTIDE SEQUENCE [LARGE SCALE GENOMIC DNA]</scope>
    <source>
        <strain evidence="7 8">M8UP14</strain>
    </source>
</reference>
<evidence type="ECO:0000313" key="8">
    <source>
        <dbReference type="Proteomes" id="UP000540989"/>
    </source>
</evidence>
<organism evidence="7 8">
    <name type="scientific">Granulicella aggregans</name>
    <dbReference type="NCBI Taxonomy" id="474949"/>
    <lineage>
        <taxon>Bacteria</taxon>
        <taxon>Pseudomonadati</taxon>
        <taxon>Acidobacteriota</taxon>
        <taxon>Terriglobia</taxon>
        <taxon>Terriglobales</taxon>
        <taxon>Acidobacteriaceae</taxon>
        <taxon>Granulicella</taxon>
    </lineage>
</organism>
<dbReference type="InterPro" id="IPR008929">
    <property type="entry name" value="Chondroitin_lyas"/>
</dbReference>
<keyword evidence="3" id="KW-0574">Periplasm</keyword>
<dbReference type="Pfam" id="PF07940">
    <property type="entry name" value="Hepar_II_III_C"/>
    <property type="match status" value="1"/>
</dbReference>
<dbReference type="AlphaFoldDB" id="A0A7W7ZDI7"/>
<keyword evidence="8" id="KW-1185">Reference proteome</keyword>
<dbReference type="GO" id="GO:0042597">
    <property type="term" value="C:periplasmic space"/>
    <property type="evidence" value="ECO:0007669"/>
    <property type="project" value="UniProtKB-SubCell"/>
</dbReference>
<dbReference type="SUPFAM" id="SSF48230">
    <property type="entry name" value="Chondroitin AC/alginate lyase"/>
    <property type="match status" value="1"/>
</dbReference>
<evidence type="ECO:0000256" key="3">
    <source>
        <dbReference type="ARBA" id="ARBA00022764"/>
    </source>
</evidence>
<evidence type="ECO:0000313" key="7">
    <source>
        <dbReference type="EMBL" id="MBB5057921.1"/>
    </source>
</evidence>
<feature type="domain" description="Heparinase II/III-like C-terminal" evidence="6">
    <location>
        <begin position="606"/>
        <end position="783"/>
    </location>
</feature>
<dbReference type="Gene3D" id="1.50.10.100">
    <property type="entry name" value="Chondroitin AC/alginate lyase"/>
    <property type="match status" value="1"/>
</dbReference>
<comment type="caution">
    <text evidence="7">The sequence shown here is derived from an EMBL/GenBank/DDBJ whole genome shotgun (WGS) entry which is preliminary data.</text>
</comment>
<dbReference type="PANTHER" id="PTHR39210">
    <property type="entry name" value="HEPARIN-SULFATE LYASE"/>
    <property type="match status" value="1"/>
</dbReference>
<dbReference type="GO" id="GO:0016829">
    <property type="term" value="F:lyase activity"/>
    <property type="evidence" value="ECO:0007669"/>
    <property type="project" value="UniProtKB-KW"/>
</dbReference>
<dbReference type="EMBL" id="JACHIP010000003">
    <property type="protein sequence ID" value="MBB5057921.1"/>
    <property type="molecule type" value="Genomic_DNA"/>
</dbReference>
<keyword evidence="2 5" id="KW-0732">Signal</keyword>
<protein>
    <recommendedName>
        <fullName evidence="6">Heparinase II/III-like C-terminal domain-containing protein</fullName>
    </recommendedName>
</protein>
<comment type="subcellular location">
    <subcellularLocation>
        <location evidence="1">Periplasm</location>
    </subcellularLocation>
</comment>
<sequence>MRLVAALCLAVLCGLIANAQTIRFASPVDFQTHFEPHPGAASTSGSRDGWESFPLAQEAGYDPSIQPETANGESVLVRELAPTRDGFFQLGFIRRVCLLSGDHALIRFRVRAPYIVHETAVHLHIFRGAADEQHDFTLTGNDWQQISTELNVSTTQITAIALAVDFPHSIHGRPERVMFSNLHLAALAAKHVPIIQPATLWDGTRELFYLQRSLAPSEELTLRAASANRWSITAPDDTEAARGTGNEVRYRMPQDARPGIWKIHLETKDSESTALVLVRPARSTGLVFDTPPTITLQLIASIRERKAQLEKLTVADAGRNIALMSREWLLPGLSSYFTEILQPSELALMDAMLFRATGDQAALDQARMLLTTMAAWPTWTHPWFSQHGYHSYYPVGLMTRNIVMAEQFLGADLPAGDRSLLDRGLISLSVKPTYEEYVAEDRLQFNHSNWIGNTVGGALLAALASDDPEAAGYALGLFAKERDHVHAAYTGDGSYGEGITYHRFDLETTALAAAAAKRLLGTSIDGALLNPERYMRYAAFNPTDLLDFGDSHVDLKPANVFAYIAALNQSAATTDFYFRYRDEGTTQILPRVLWESQIKPVAPPNPGVPSALFPERGVAVLRDSWKPNSVVLAMRAGRNFNHNHADQGSVSYAAQGILWLGEAGYADYYKDPNYDTFNTQAIGHNTLLVDGNPESQVLPGNEVFGTSPRFTQTLFGDRASMVEADLTSVYPMLASYRRTLIHLADGPTVVIDDVVSTMPHTFTTVWHPEQEVTEFVPEENRLLLSHAGNKLELRSLADTAVKSTMRHSPFPLSAYERSEHGPISAPMQLEVTTRDASNGTLLVSVLSPQAGEVTWKAEGRRHVLIADGWTLDITRAPGNRLAISARSADGAIVDLSQ</sequence>
<dbReference type="Gene3D" id="2.70.98.70">
    <property type="match status" value="1"/>
</dbReference>
<dbReference type="InterPro" id="IPR012480">
    <property type="entry name" value="Hepar_II_III_C"/>
</dbReference>
<feature type="chain" id="PRO_5030909629" description="Heparinase II/III-like C-terminal domain-containing protein" evidence="5">
    <location>
        <begin position="20"/>
        <end position="897"/>
    </location>
</feature>